<dbReference type="EMBL" id="GBRH01278357">
    <property type="protein sequence ID" value="JAD19538.1"/>
    <property type="molecule type" value="Transcribed_RNA"/>
</dbReference>
<proteinExistence type="predicted"/>
<name>A0A0A8Y2U6_ARUDO</name>
<accession>A0A0A8Y2U6</accession>
<reference evidence="1" key="1">
    <citation type="submission" date="2014-09" db="EMBL/GenBank/DDBJ databases">
        <authorList>
            <person name="Magalhaes I.L.F."/>
            <person name="Oliveira U."/>
            <person name="Santos F.R."/>
            <person name="Vidigal T.H.D.A."/>
            <person name="Brescovit A.D."/>
            <person name="Santos A.J."/>
        </authorList>
    </citation>
    <scope>NUCLEOTIDE SEQUENCE</scope>
    <source>
        <tissue evidence="1">Shoot tissue taken approximately 20 cm above the soil surface</tissue>
    </source>
</reference>
<protein>
    <submittedName>
        <fullName evidence="1">Uncharacterized protein</fullName>
    </submittedName>
</protein>
<organism evidence="1">
    <name type="scientific">Arundo donax</name>
    <name type="common">Giant reed</name>
    <name type="synonym">Donax arundinaceus</name>
    <dbReference type="NCBI Taxonomy" id="35708"/>
    <lineage>
        <taxon>Eukaryota</taxon>
        <taxon>Viridiplantae</taxon>
        <taxon>Streptophyta</taxon>
        <taxon>Embryophyta</taxon>
        <taxon>Tracheophyta</taxon>
        <taxon>Spermatophyta</taxon>
        <taxon>Magnoliopsida</taxon>
        <taxon>Liliopsida</taxon>
        <taxon>Poales</taxon>
        <taxon>Poaceae</taxon>
        <taxon>PACMAD clade</taxon>
        <taxon>Arundinoideae</taxon>
        <taxon>Arundineae</taxon>
        <taxon>Arundo</taxon>
    </lineage>
</organism>
<evidence type="ECO:0000313" key="1">
    <source>
        <dbReference type="EMBL" id="JAD19538.1"/>
    </source>
</evidence>
<dbReference type="AlphaFoldDB" id="A0A0A8Y2U6"/>
<reference evidence="1" key="2">
    <citation type="journal article" date="2015" name="Data Brief">
        <title>Shoot transcriptome of the giant reed, Arundo donax.</title>
        <authorList>
            <person name="Barrero R.A."/>
            <person name="Guerrero F.D."/>
            <person name="Moolhuijzen P."/>
            <person name="Goolsby J.A."/>
            <person name="Tidwell J."/>
            <person name="Bellgard S.E."/>
            <person name="Bellgard M.I."/>
        </authorList>
    </citation>
    <scope>NUCLEOTIDE SEQUENCE</scope>
    <source>
        <tissue evidence="1">Shoot tissue taken approximately 20 cm above the soil surface</tissue>
    </source>
</reference>
<sequence length="40" mass="4676">MPSSTAVLCRLVSRRVRRSTACTCTEQGRRDWWWACMLTT</sequence>